<sequence length="221" mass="24976">MLSTGNDIVSLTAINKTRTNQPGFYSRILSDTEKTLYVELEAAAIPFENFVWLLWSIKESAYKYLYRINPGLVFSPTKFAVQQIELPFGYTETNFEGTETEGVNFDHKAVLKSVITFGCDTLYSRSLMYRELVVSVVNGDKDFENTNWGIKLINSSDPEYQSNAVRAFLVNRLNKLFHLDDLIVGKSTHGVPIVLKGDVKLGLSVSLSHHDQMVAYSFQLE</sequence>
<dbReference type="GO" id="GO:0000287">
    <property type="term" value="F:magnesium ion binding"/>
    <property type="evidence" value="ECO:0007669"/>
    <property type="project" value="InterPro"/>
</dbReference>
<keyword evidence="1" id="KW-0808">Transferase</keyword>
<accession>A0A0X8X6A1</accession>
<organism evidence="1 2">
    <name type="scientific">Mucilaginibacter gotjawali</name>
    <dbReference type="NCBI Taxonomy" id="1550579"/>
    <lineage>
        <taxon>Bacteria</taxon>
        <taxon>Pseudomonadati</taxon>
        <taxon>Bacteroidota</taxon>
        <taxon>Sphingobacteriia</taxon>
        <taxon>Sphingobacteriales</taxon>
        <taxon>Sphingobacteriaceae</taxon>
        <taxon>Mucilaginibacter</taxon>
    </lineage>
</organism>
<dbReference type="Pfam" id="PF01648">
    <property type="entry name" value="ACPS"/>
    <property type="match status" value="1"/>
</dbReference>
<dbReference type="Proteomes" id="UP000218263">
    <property type="component" value="Chromosome"/>
</dbReference>
<gene>
    <name evidence="1" type="ORF">MgSA37_02498</name>
</gene>
<dbReference type="OrthoDB" id="663853at2"/>
<reference evidence="1 2" key="1">
    <citation type="submission" date="2015-12" db="EMBL/GenBank/DDBJ databases">
        <title>Genome sequence of Mucilaginibacter gotjawali.</title>
        <authorList>
            <person name="Lee J.S."/>
            <person name="Lee K.C."/>
            <person name="Kim K.K."/>
            <person name="Lee B.W."/>
        </authorList>
    </citation>
    <scope>NUCLEOTIDE SEQUENCE [LARGE SCALE GENOMIC DNA]</scope>
    <source>
        <strain evidence="1 2">SA3-7</strain>
    </source>
</reference>
<dbReference type="GO" id="GO:0008897">
    <property type="term" value="F:holo-[acyl-carrier-protein] synthase activity"/>
    <property type="evidence" value="ECO:0007669"/>
    <property type="project" value="InterPro"/>
</dbReference>
<evidence type="ECO:0000313" key="1">
    <source>
        <dbReference type="EMBL" id="BAU54324.1"/>
    </source>
</evidence>
<protein>
    <submittedName>
        <fullName evidence="1">4'-phosphopantetheinyl transferase superfamily protein</fullName>
    </submittedName>
</protein>
<dbReference type="AlphaFoldDB" id="A0A0X8X6A1"/>
<evidence type="ECO:0000313" key="2">
    <source>
        <dbReference type="Proteomes" id="UP000218263"/>
    </source>
</evidence>
<dbReference type="EMBL" id="AP017313">
    <property type="protein sequence ID" value="BAU54324.1"/>
    <property type="molecule type" value="Genomic_DNA"/>
</dbReference>
<dbReference type="RefSeq" id="WP_096352224.1">
    <property type="nucleotide sequence ID" value="NZ_AP017313.1"/>
</dbReference>
<proteinExistence type="predicted"/>
<name>A0A0X8X6A1_9SPHI</name>
<dbReference type="Gene3D" id="3.90.470.20">
    <property type="entry name" value="4'-phosphopantetheinyl transferase domain"/>
    <property type="match status" value="1"/>
</dbReference>
<keyword evidence="2" id="KW-1185">Reference proteome</keyword>
<dbReference type="SUPFAM" id="SSF56214">
    <property type="entry name" value="4'-phosphopantetheinyl transferase"/>
    <property type="match status" value="1"/>
</dbReference>
<dbReference type="InterPro" id="IPR008278">
    <property type="entry name" value="4-PPantetheinyl_Trfase_dom"/>
</dbReference>
<dbReference type="InterPro" id="IPR037143">
    <property type="entry name" value="4-PPantetheinyl_Trfase_dom_sf"/>
</dbReference>
<dbReference type="KEGG" id="mgot:MgSA37_02498"/>